<sequence length="276" mass="31186">MRGKKRPQKRKNKRAETGNKTVSSIVKQGDWIILYHSDKHRYVVKVEEGKMFHTTYGSINLSSLIGLKYGDEVETNVGEKLTISRANFVDRLETIHKHTQVIYPKDAAYILIATGIGPGSRVVEAGTGTGYMTAILAWYVKPSGRVYTYEIRKDFYEKALKNLENLGVLQHVEAKNKDIRNGIDEEEVDAVILDMPDPWTVTEHAKNALTHGGTIAVFIPTMPQLEKTVVSLRKTGFKQIEPTEIQLRKYKPIPEELRPETLGVVHTGYVVLARKL</sequence>
<dbReference type="Proteomes" id="UP000015543">
    <property type="component" value="Chromosome"/>
</dbReference>
<keyword evidence="2" id="KW-0808">Transferase</keyword>
<dbReference type="InterPro" id="IPR014816">
    <property type="entry name" value="tRNA_MeTrfase_Gcd14"/>
</dbReference>
<protein>
    <recommendedName>
        <fullName evidence="7">tRNA (adenine(58)-N(1))-methyltransferase catalytic subunit TRM61 C-terminal domain-containing protein</fullName>
    </recommendedName>
</protein>
<evidence type="ECO:0000256" key="3">
    <source>
        <dbReference type="ARBA" id="ARBA00022691"/>
    </source>
</evidence>
<dbReference type="Gene3D" id="3.10.330.20">
    <property type="match status" value="1"/>
</dbReference>
<dbReference type="AlphaFoldDB" id="S5Z6T8"/>
<organism evidence="8 9">
    <name type="scientific">Thermofilum adornatum</name>
    <dbReference type="NCBI Taxonomy" id="1365176"/>
    <lineage>
        <taxon>Archaea</taxon>
        <taxon>Thermoproteota</taxon>
        <taxon>Thermoprotei</taxon>
        <taxon>Thermofilales</taxon>
        <taxon>Thermofilaceae</taxon>
        <taxon>Thermofilum</taxon>
    </lineage>
</organism>
<gene>
    <name evidence="8" type="ORF">N186_03320</name>
</gene>
<evidence type="ECO:0000313" key="8">
    <source>
        <dbReference type="EMBL" id="AGT35035.1"/>
    </source>
</evidence>
<feature type="binding site" evidence="5">
    <location>
        <position position="178"/>
    </location>
    <ligand>
        <name>S-adenosyl-L-methionine</name>
        <dbReference type="ChEBI" id="CHEBI:59789"/>
    </ligand>
</feature>
<dbReference type="Pfam" id="PF14801">
    <property type="entry name" value="TrmI-like_N"/>
    <property type="match status" value="1"/>
</dbReference>
<keyword evidence="1" id="KW-0489">Methyltransferase</keyword>
<dbReference type="Pfam" id="PF08704">
    <property type="entry name" value="GCD14"/>
    <property type="match status" value="1"/>
</dbReference>
<keyword evidence="9" id="KW-1185">Reference proteome</keyword>
<dbReference type="KEGG" id="thb:N186_03320"/>
<dbReference type="GO" id="GO:0160107">
    <property type="term" value="F:tRNA (adenine(58)-N1)-methyltransferase activity"/>
    <property type="evidence" value="ECO:0007669"/>
    <property type="project" value="InterPro"/>
</dbReference>
<dbReference type="PROSITE" id="PS51620">
    <property type="entry name" value="SAM_TRM61"/>
    <property type="match status" value="1"/>
</dbReference>
<feature type="compositionally biased region" description="Basic residues" evidence="6">
    <location>
        <begin position="1"/>
        <end position="13"/>
    </location>
</feature>
<evidence type="ECO:0000256" key="2">
    <source>
        <dbReference type="ARBA" id="ARBA00022679"/>
    </source>
</evidence>
<feature type="binding site" evidence="5">
    <location>
        <position position="194"/>
    </location>
    <ligand>
        <name>S-adenosyl-L-methionine</name>
        <dbReference type="ChEBI" id="CHEBI:59789"/>
    </ligand>
</feature>
<dbReference type="Gene3D" id="3.40.50.150">
    <property type="entry name" value="Vaccinia Virus protein VP39"/>
    <property type="match status" value="1"/>
</dbReference>
<dbReference type="InterPro" id="IPR049470">
    <property type="entry name" value="TRM61_C"/>
</dbReference>
<evidence type="ECO:0000313" key="9">
    <source>
        <dbReference type="Proteomes" id="UP000015543"/>
    </source>
</evidence>
<dbReference type="GO" id="GO:0030488">
    <property type="term" value="P:tRNA methylation"/>
    <property type="evidence" value="ECO:0007669"/>
    <property type="project" value="InterPro"/>
</dbReference>
<proteinExistence type="predicted"/>
<feature type="domain" description="tRNA (adenine(58)-N(1))-methyltransferase catalytic subunit TRM61 C-terminal" evidence="7">
    <location>
        <begin position="95"/>
        <end position="252"/>
    </location>
</feature>
<evidence type="ECO:0000259" key="7">
    <source>
        <dbReference type="Pfam" id="PF08704"/>
    </source>
</evidence>
<feature type="region of interest" description="Disordered" evidence="6">
    <location>
        <begin position="1"/>
        <end position="20"/>
    </location>
</feature>
<dbReference type="HOGENOM" id="CLU_025402_0_1_2"/>
<evidence type="ECO:0000256" key="4">
    <source>
        <dbReference type="ARBA" id="ARBA00022694"/>
    </source>
</evidence>
<dbReference type="eggNOG" id="arCOG00978">
    <property type="taxonomic scope" value="Archaea"/>
</dbReference>
<keyword evidence="3 5" id="KW-0949">S-adenosyl-L-methionine</keyword>
<dbReference type="CDD" id="cd02440">
    <property type="entry name" value="AdoMet_MTases"/>
    <property type="match status" value="1"/>
</dbReference>
<dbReference type="PANTHER" id="PTHR12133">
    <property type="entry name" value="TRNA (ADENINE(58)-N(1))-METHYLTRANSFERASE"/>
    <property type="match status" value="1"/>
</dbReference>
<accession>S5Z6T8</accession>
<dbReference type="PATRIC" id="fig|1365176.7.peg.652"/>
<feature type="binding site" evidence="5">
    <location>
        <position position="150"/>
    </location>
    <ligand>
        <name>S-adenosyl-L-methionine</name>
        <dbReference type="ChEBI" id="CHEBI:59789"/>
    </ligand>
</feature>
<evidence type="ECO:0000256" key="1">
    <source>
        <dbReference type="ARBA" id="ARBA00022603"/>
    </source>
</evidence>
<dbReference type="EMBL" id="CP006646">
    <property type="protein sequence ID" value="AGT35035.1"/>
    <property type="molecule type" value="Genomic_DNA"/>
</dbReference>
<evidence type="ECO:0000256" key="5">
    <source>
        <dbReference type="PIRSR" id="PIRSR017269-1"/>
    </source>
</evidence>
<evidence type="ECO:0000256" key="6">
    <source>
        <dbReference type="SAM" id="MobiDB-lite"/>
    </source>
</evidence>
<dbReference type="PIRSF" id="PIRSF017269">
    <property type="entry name" value="GCD14"/>
    <property type="match status" value="1"/>
</dbReference>
<dbReference type="GO" id="GO:0031515">
    <property type="term" value="C:tRNA (m1A) methyltransferase complex"/>
    <property type="evidence" value="ECO:0007669"/>
    <property type="project" value="InterPro"/>
</dbReference>
<dbReference type="SUPFAM" id="SSF53335">
    <property type="entry name" value="S-adenosyl-L-methionine-dependent methyltransferases"/>
    <property type="match status" value="1"/>
</dbReference>
<dbReference type="InterPro" id="IPR029063">
    <property type="entry name" value="SAM-dependent_MTases_sf"/>
</dbReference>
<keyword evidence="4" id="KW-0819">tRNA processing</keyword>
<dbReference type="PANTHER" id="PTHR12133:SF1">
    <property type="entry name" value="TRNA (ADENINE(58)-N(1))-METHYLTRANSFERASE, MITOCHONDRIAL"/>
    <property type="match status" value="1"/>
</dbReference>
<name>S5Z6T8_9CREN</name>
<reference evidence="8 9" key="1">
    <citation type="journal article" date="2013" name="Genome Announc.">
        <title>Complete Genomic Sequence of 'Thermofilum adornatus' Strain 1910bT, a Hyperthermophilic Anaerobic Organotrophic Crenarchaeon.</title>
        <authorList>
            <person name="Dominova I.N."/>
            <person name="Kublanov I.V."/>
            <person name="Podosokorskaya O.A."/>
            <person name="Derbikova K.S."/>
            <person name="Patrushev M.V."/>
            <person name="Toshchakov S.V."/>
        </authorList>
    </citation>
    <scope>NUCLEOTIDE SEQUENCE [LARGE SCALE GENOMIC DNA]</scope>
    <source>
        <strain evidence="9">1910b</strain>
    </source>
</reference>